<reference evidence="1" key="1">
    <citation type="journal article" date="2015" name="Nature">
        <title>Complex archaea that bridge the gap between prokaryotes and eukaryotes.</title>
        <authorList>
            <person name="Spang A."/>
            <person name="Saw J.H."/>
            <person name="Jorgensen S.L."/>
            <person name="Zaremba-Niedzwiedzka K."/>
            <person name="Martijn J."/>
            <person name="Lind A.E."/>
            <person name="van Eijk R."/>
            <person name="Schleper C."/>
            <person name="Guy L."/>
            <person name="Ettema T.J."/>
        </authorList>
    </citation>
    <scope>NUCLEOTIDE SEQUENCE</scope>
</reference>
<accession>A0A0F9RWP9</accession>
<gene>
    <name evidence="1" type="ORF">LCGC14_0593450</name>
</gene>
<protein>
    <submittedName>
        <fullName evidence="1">Uncharacterized protein</fullName>
    </submittedName>
</protein>
<proteinExistence type="predicted"/>
<evidence type="ECO:0000313" key="1">
    <source>
        <dbReference type="EMBL" id="KKN54367.1"/>
    </source>
</evidence>
<comment type="caution">
    <text evidence="1">The sequence shown here is derived from an EMBL/GenBank/DDBJ whole genome shotgun (WGS) entry which is preliminary data.</text>
</comment>
<name>A0A0F9RWP9_9ZZZZ</name>
<dbReference type="AlphaFoldDB" id="A0A0F9RWP9"/>
<sequence>MMLKNEWEEYRKEMINTPYTPRAAHSYEAWLEFEVSNARFSVRLQKEKENKKMLDVNKQNSWGDKLLTLSINIVGRVIEVWVALMILNWLGLIPQ</sequence>
<dbReference type="EMBL" id="LAZR01000932">
    <property type="protein sequence ID" value="KKN54367.1"/>
    <property type="molecule type" value="Genomic_DNA"/>
</dbReference>
<organism evidence="1">
    <name type="scientific">marine sediment metagenome</name>
    <dbReference type="NCBI Taxonomy" id="412755"/>
    <lineage>
        <taxon>unclassified sequences</taxon>
        <taxon>metagenomes</taxon>
        <taxon>ecological metagenomes</taxon>
    </lineage>
</organism>